<organism evidence="2 3">
    <name type="scientific">Caballeronia calidae</name>
    <dbReference type="NCBI Taxonomy" id="1777139"/>
    <lineage>
        <taxon>Bacteria</taxon>
        <taxon>Pseudomonadati</taxon>
        <taxon>Pseudomonadota</taxon>
        <taxon>Betaproteobacteria</taxon>
        <taxon>Burkholderiales</taxon>
        <taxon>Burkholderiaceae</taxon>
        <taxon>Caballeronia</taxon>
    </lineage>
</organism>
<keyword evidence="3" id="KW-1185">Reference proteome</keyword>
<dbReference type="GO" id="GO:0016787">
    <property type="term" value="F:hydrolase activity"/>
    <property type="evidence" value="ECO:0007669"/>
    <property type="project" value="UniProtKB-KW"/>
</dbReference>
<dbReference type="InterPro" id="IPR003010">
    <property type="entry name" value="C-N_Hydrolase"/>
</dbReference>
<evidence type="ECO:0000313" key="3">
    <source>
        <dbReference type="Proteomes" id="UP000071859"/>
    </source>
</evidence>
<dbReference type="PROSITE" id="PS50263">
    <property type="entry name" value="CN_HYDROLASE"/>
    <property type="match status" value="1"/>
</dbReference>
<evidence type="ECO:0000313" key="2">
    <source>
        <dbReference type="EMBL" id="SAL03905.1"/>
    </source>
</evidence>
<dbReference type="InterPro" id="IPR036526">
    <property type="entry name" value="C-N_Hydrolase_sf"/>
</dbReference>
<dbReference type="Gene3D" id="3.60.110.10">
    <property type="entry name" value="Carbon-nitrogen hydrolase"/>
    <property type="match status" value="1"/>
</dbReference>
<dbReference type="PANTHER" id="PTHR23088">
    <property type="entry name" value="NITRILASE-RELATED"/>
    <property type="match status" value="1"/>
</dbReference>
<dbReference type="Pfam" id="PF00795">
    <property type="entry name" value="CN_hydrolase"/>
    <property type="match status" value="1"/>
</dbReference>
<dbReference type="AlphaFoldDB" id="A0A158EAL0"/>
<protein>
    <submittedName>
        <fullName evidence="2">Carbon-nitrogen hydrolase</fullName>
    </submittedName>
</protein>
<dbReference type="SUPFAM" id="SSF56317">
    <property type="entry name" value="Carbon-nitrogen hydrolase"/>
    <property type="match status" value="1"/>
</dbReference>
<feature type="domain" description="CN hydrolase" evidence="1">
    <location>
        <begin position="23"/>
        <end position="240"/>
    </location>
</feature>
<name>A0A158EAL0_9BURK</name>
<dbReference type="EMBL" id="FCOX02000057">
    <property type="protein sequence ID" value="SAL03905.1"/>
    <property type="molecule type" value="Genomic_DNA"/>
</dbReference>
<gene>
    <name evidence="2" type="ORF">AWB78_06716</name>
</gene>
<sequence>MRERFNEAIYSISPGFRMDAASFRVAVLALNSSHEDAARNCSRIAAQLARAAREDVQLAVFPQSSISAPDDEARAEPFDGPSIDAIAAAVDETGVAAGVGWIERTEDGRLFDSYAICFPGGMRVRHRKLHAAQRRLHGGDRFTVLDAPFGIRIGILIGEDNDVVENVRMTALMGATLLIAPMRGDRSHRATLAARAADNGMYIAYSHTAREESMIVGPDGRVLACRASAQDGLIVADVNPSLAEASIGRQALAARRPDLYAPLARRGNAYPLTPEPERARPRGSLPLSFAVIGRHRAMR</sequence>
<dbReference type="Proteomes" id="UP000071859">
    <property type="component" value="Unassembled WGS sequence"/>
</dbReference>
<keyword evidence="2" id="KW-0378">Hydrolase</keyword>
<accession>A0A158EAL0</accession>
<proteinExistence type="predicted"/>
<evidence type="ECO:0000259" key="1">
    <source>
        <dbReference type="PROSITE" id="PS50263"/>
    </source>
</evidence>
<reference evidence="2" key="1">
    <citation type="submission" date="2016-01" db="EMBL/GenBank/DDBJ databases">
        <authorList>
            <person name="Peeters C."/>
        </authorList>
    </citation>
    <scope>NUCLEOTIDE SEQUENCE</scope>
    <source>
        <strain evidence="2">LMG 29321</strain>
    </source>
</reference>
<dbReference type="PANTHER" id="PTHR23088:SF27">
    <property type="entry name" value="DEAMINATED GLUTATHIONE AMIDASE"/>
    <property type="match status" value="1"/>
</dbReference>
<comment type="caution">
    <text evidence="2">The sequence shown here is derived from an EMBL/GenBank/DDBJ whole genome shotgun (WGS) entry which is preliminary data.</text>
</comment>